<dbReference type="Gene3D" id="3.20.20.450">
    <property type="entry name" value="EAL domain"/>
    <property type="match status" value="1"/>
</dbReference>
<accession>A0A944GUF5</accession>
<reference evidence="5" key="1">
    <citation type="submission" date="2018-08" db="EMBL/GenBank/DDBJ databases">
        <authorList>
            <person name="Jin W."/>
            <person name="Wang H."/>
            <person name="Yang Y."/>
            <person name="Li M."/>
            <person name="Liu J."/>
        </authorList>
    </citation>
    <scope>NUCLEOTIDE SEQUENCE</scope>
    <source>
        <strain evidence="5">AESS21</strain>
    </source>
</reference>
<keyword evidence="1" id="KW-1133">Transmembrane helix</keyword>
<reference evidence="5" key="2">
    <citation type="journal article" date="2021" name="Microorganisms">
        <title>Bacterial Dimethylsulfoniopropionate Biosynthesis in the East China Sea.</title>
        <authorList>
            <person name="Liu J."/>
            <person name="Zhang Y."/>
            <person name="Liu J."/>
            <person name="Zhong H."/>
            <person name="Williams B.T."/>
            <person name="Zheng Y."/>
            <person name="Curson A.R.J."/>
            <person name="Sun C."/>
            <person name="Sun H."/>
            <person name="Song D."/>
            <person name="Wagner Mackenzie B."/>
            <person name="Bermejo Martinez A."/>
            <person name="Todd J.D."/>
            <person name="Zhang X.H."/>
        </authorList>
    </citation>
    <scope>NUCLEOTIDE SEQUENCE</scope>
    <source>
        <strain evidence="5">AESS21</strain>
    </source>
</reference>
<dbReference type="SUPFAM" id="SSF158472">
    <property type="entry name" value="HAMP domain-like"/>
    <property type="match status" value="1"/>
</dbReference>
<dbReference type="Proteomes" id="UP000705379">
    <property type="component" value="Unassembled WGS sequence"/>
</dbReference>
<dbReference type="FunFam" id="3.20.20.450:FF:000001">
    <property type="entry name" value="Cyclic di-GMP phosphodiesterase yahA"/>
    <property type="match status" value="1"/>
</dbReference>
<dbReference type="PANTHER" id="PTHR44757:SF2">
    <property type="entry name" value="BIOFILM ARCHITECTURE MAINTENANCE PROTEIN MBAA"/>
    <property type="match status" value="1"/>
</dbReference>
<evidence type="ECO:0000256" key="1">
    <source>
        <dbReference type="SAM" id="Phobius"/>
    </source>
</evidence>
<dbReference type="SUPFAM" id="SSF141868">
    <property type="entry name" value="EAL domain-like"/>
    <property type="match status" value="1"/>
</dbReference>
<dbReference type="SMART" id="SM00304">
    <property type="entry name" value="HAMP"/>
    <property type="match status" value="1"/>
</dbReference>
<sequence length="727" mass="79752">MSALARSVWEWVPGLRTRFVLLVSGLFLVLTAVMIVVVSYLDLRDEENRIVEHVRSVGATVSRLAVPHLVNHHYLILEQELQSIAGSGIVDVAQVYDPGREITVDSDPATSYFDDIEIDALISEALSTGAETSRVTQTLVTMAFPVRRVDGKDLLGAVLVSAPRPEAAGVIWTIWQRNAITALVLLGFCMPVAFHFGSGFLRPIKSLTRTAHSVSAGDFDAPFPVDRRDEIGVLARAYRDMIARIRENLDQIHRLAYVDTVTGLPNREFFRQHCLKKMELAAQRKQRLAVLFIDLDRFKRVNDSYGHDSGDRLLKEIGERFRTAAGATKNYTEQAFSGQDRTDAADESVILPTVARLGGDEFAVMYPVTDPRCDVAAVASRLIEAAEKPCEVNGLALTVGASLGVSVFPDDGTDYTAILKNADIAMYAAKKVGGNALRFYADVENTMHARERLQIEADLRRALLEGQITVFYQPKVDCNSGSVVGAEALARWNHPTRGLLSPGYFIDVAEETGLIIGLGEIVLRMACQQGKTWLDEGRGMPLAVNVSVRQLEQPGFTDQVLQILKETGFPADQLELEVTETVAMANPEITQSTTQPLREAGVRFAIDDFGTGYSSLAYLQKLPFDTFKIDRSFIWGLGSEDSNRLIVQTILAMAQSLNFDVVAEGVETVEQQQFLRDNGCATAQGYLFSAPMAADVFAKWRDDFSCSHCVPGTCGPAAKGNDSTQAA</sequence>
<dbReference type="InterPro" id="IPR052155">
    <property type="entry name" value="Biofilm_reg_signaling"/>
</dbReference>
<dbReference type="Pfam" id="PF00990">
    <property type="entry name" value="GGDEF"/>
    <property type="match status" value="2"/>
</dbReference>
<dbReference type="PROSITE" id="PS50885">
    <property type="entry name" value="HAMP"/>
    <property type="match status" value="1"/>
</dbReference>
<dbReference type="SMART" id="SM00052">
    <property type="entry name" value="EAL"/>
    <property type="match status" value="1"/>
</dbReference>
<feature type="domain" description="GGDEF" evidence="4">
    <location>
        <begin position="286"/>
        <end position="442"/>
    </location>
</feature>
<dbReference type="GO" id="GO:0016020">
    <property type="term" value="C:membrane"/>
    <property type="evidence" value="ECO:0007669"/>
    <property type="project" value="InterPro"/>
</dbReference>
<evidence type="ECO:0000259" key="2">
    <source>
        <dbReference type="PROSITE" id="PS50883"/>
    </source>
</evidence>
<gene>
    <name evidence="5" type="ORF">DYI23_14795</name>
</gene>
<feature type="domain" description="HAMP" evidence="3">
    <location>
        <begin position="198"/>
        <end position="250"/>
    </location>
</feature>
<dbReference type="InterPro" id="IPR043128">
    <property type="entry name" value="Rev_trsase/Diguanyl_cyclase"/>
</dbReference>
<organism evidence="5 6">
    <name type="scientific">Roseibium polysiphoniae</name>
    <dbReference type="NCBI Taxonomy" id="2571221"/>
    <lineage>
        <taxon>Bacteria</taxon>
        <taxon>Pseudomonadati</taxon>
        <taxon>Pseudomonadota</taxon>
        <taxon>Alphaproteobacteria</taxon>
        <taxon>Hyphomicrobiales</taxon>
        <taxon>Stappiaceae</taxon>
        <taxon>Roseibium</taxon>
    </lineage>
</organism>
<dbReference type="CDD" id="cd06225">
    <property type="entry name" value="HAMP"/>
    <property type="match status" value="1"/>
</dbReference>
<dbReference type="AlphaFoldDB" id="A0A944GUF5"/>
<dbReference type="Pfam" id="PF00563">
    <property type="entry name" value="EAL"/>
    <property type="match status" value="1"/>
</dbReference>
<dbReference type="InterPro" id="IPR003660">
    <property type="entry name" value="HAMP_dom"/>
</dbReference>
<name>A0A944GUF5_9HYPH</name>
<keyword evidence="1" id="KW-0812">Transmembrane</keyword>
<feature type="transmembrane region" description="Helical" evidence="1">
    <location>
        <begin position="180"/>
        <end position="201"/>
    </location>
</feature>
<dbReference type="CDD" id="cd01949">
    <property type="entry name" value="GGDEF"/>
    <property type="match status" value="1"/>
</dbReference>
<dbReference type="SUPFAM" id="SSF55073">
    <property type="entry name" value="Nucleotide cyclase"/>
    <property type="match status" value="1"/>
</dbReference>
<protein>
    <submittedName>
        <fullName evidence="5">Phosphodiesterase</fullName>
    </submittedName>
</protein>
<feature type="domain" description="EAL" evidence="2">
    <location>
        <begin position="452"/>
        <end position="705"/>
    </location>
</feature>
<evidence type="ECO:0000313" key="6">
    <source>
        <dbReference type="Proteomes" id="UP000705379"/>
    </source>
</evidence>
<proteinExistence type="predicted"/>
<evidence type="ECO:0000313" key="5">
    <source>
        <dbReference type="EMBL" id="MBS8261490.1"/>
    </source>
</evidence>
<dbReference type="PANTHER" id="PTHR44757">
    <property type="entry name" value="DIGUANYLATE CYCLASE DGCP"/>
    <property type="match status" value="1"/>
</dbReference>
<dbReference type="NCBIfam" id="TIGR00254">
    <property type="entry name" value="GGDEF"/>
    <property type="match status" value="2"/>
</dbReference>
<dbReference type="Pfam" id="PF00672">
    <property type="entry name" value="HAMP"/>
    <property type="match status" value="1"/>
</dbReference>
<dbReference type="CDD" id="cd01948">
    <property type="entry name" value="EAL"/>
    <property type="match status" value="1"/>
</dbReference>
<keyword evidence="1" id="KW-0472">Membrane</keyword>
<dbReference type="PROSITE" id="PS50883">
    <property type="entry name" value="EAL"/>
    <property type="match status" value="1"/>
</dbReference>
<dbReference type="InterPro" id="IPR000160">
    <property type="entry name" value="GGDEF_dom"/>
</dbReference>
<dbReference type="RefSeq" id="WP_213216851.1">
    <property type="nucleotide sequence ID" value="NZ_QTKU01000003.1"/>
</dbReference>
<dbReference type="GO" id="GO:0007165">
    <property type="term" value="P:signal transduction"/>
    <property type="evidence" value="ECO:0007669"/>
    <property type="project" value="InterPro"/>
</dbReference>
<dbReference type="Gene3D" id="6.10.340.10">
    <property type="match status" value="1"/>
</dbReference>
<dbReference type="InterPro" id="IPR029787">
    <property type="entry name" value="Nucleotide_cyclase"/>
</dbReference>
<dbReference type="Gene3D" id="3.30.70.270">
    <property type="match status" value="1"/>
</dbReference>
<dbReference type="PROSITE" id="PS50887">
    <property type="entry name" value="GGDEF"/>
    <property type="match status" value="1"/>
</dbReference>
<comment type="caution">
    <text evidence="5">The sequence shown here is derived from an EMBL/GenBank/DDBJ whole genome shotgun (WGS) entry which is preliminary data.</text>
</comment>
<dbReference type="InterPro" id="IPR035919">
    <property type="entry name" value="EAL_sf"/>
</dbReference>
<evidence type="ECO:0000259" key="4">
    <source>
        <dbReference type="PROSITE" id="PS50887"/>
    </source>
</evidence>
<feature type="transmembrane region" description="Helical" evidence="1">
    <location>
        <begin position="20"/>
        <end position="41"/>
    </location>
</feature>
<dbReference type="InterPro" id="IPR001633">
    <property type="entry name" value="EAL_dom"/>
</dbReference>
<dbReference type="EMBL" id="QTKU01000003">
    <property type="protein sequence ID" value="MBS8261490.1"/>
    <property type="molecule type" value="Genomic_DNA"/>
</dbReference>
<dbReference type="SMART" id="SM00267">
    <property type="entry name" value="GGDEF"/>
    <property type="match status" value="1"/>
</dbReference>
<evidence type="ECO:0000259" key="3">
    <source>
        <dbReference type="PROSITE" id="PS50885"/>
    </source>
</evidence>